<name>A0A371CSL0_9APHY</name>
<organism evidence="4 5">
    <name type="scientific">Lentinus brumalis</name>
    <dbReference type="NCBI Taxonomy" id="2498619"/>
    <lineage>
        <taxon>Eukaryota</taxon>
        <taxon>Fungi</taxon>
        <taxon>Dikarya</taxon>
        <taxon>Basidiomycota</taxon>
        <taxon>Agaricomycotina</taxon>
        <taxon>Agaricomycetes</taxon>
        <taxon>Polyporales</taxon>
        <taxon>Polyporaceae</taxon>
        <taxon>Lentinus</taxon>
    </lineage>
</organism>
<gene>
    <name evidence="4" type="ORF">OH76DRAFT_1305873</name>
</gene>
<keyword evidence="1" id="KW-0863">Zinc-finger</keyword>
<evidence type="ECO:0000313" key="4">
    <source>
        <dbReference type="EMBL" id="RDX43239.1"/>
    </source>
</evidence>
<dbReference type="Proteomes" id="UP000256964">
    <property type="component" value="Unassembled WGS sequence"/>
</dbReference>
<accession>A0A371CSL0</accession>
<dbReference type="InterPro" id="IPR000571">
    <property type="entry name" value="Znf_CCCH"/>
</dbReference>
<dbReference type="OrthoDB" id="2355984at2759"/>
<feature type="region of interest" description="Disordered" evidence="2">
    <location>
        <begin position="299"/>
        <end position="318"/>
    </location>
</feature>
<proteinExistence type="predicted"/>
<reference evidence="4 5" key="1">
    <citation type="journal article" date="2018" name="Biotechnol. Biofuels">
        <title>Integrative visual omics of the white-rot fungus Polyporus brumalis exposes the biotechnological potential of its oxidative enzymes for delignifying raw plant biomass.</title>
        <authorList>
            <person name="Miyauchi S."/>
            <person name="Rancon A."/>
            <person name="Drula E."/>
            <person name="Hage H."/>
            <person name="Chaduli D."/>
            <person name="Favel A."/>
            <person name="Grisel S."/>
            <person name="Henrissat B."/>
            <person name="Herpoel-Gimbert I."/>
            <person name="Ruiz-Duenas F.J."/>
            <person name="Chevret D."/>
            <person name="Hainaut M."/>
            <person name="Lin J."/>
            <person name="Wang M."/>
            <person name="Pangilinan J."/>
            <person name="Lipzen A."/>
            <person name="Lesage-Meessen L."/>
            <person name="Navarro D."/>
            <person name="Riley R."/>
            <person name="Grigoriev I.V."/>
            <person name="Zhou S."/>
            <person name="Raouche S."/>
            <person name="Rosso M.N."/>
        </authorList>
    </citation>
    <scope>NUCLEOTIDE SEQUENCE [LARGE SCALE GENOMIC DNA]</scope>
    <source>
        <strain evidence="4 5">BRFM 1820</strain>
    </source>
</reference>
<evidence type="ECO:0000313" key="5">
    <source>
        <dbReference type="Proteomes" id="UP000256964"/>
    </source>
</evidence>
<feature type="compositionally biased region" description="Basic and acidic residues" evidence="2">
    <location>
        <begin position="66"/>
        <end position="81"/>
    </location>
</feature>
<evidence type="ECO:0000256" key="1">
    <source>
        <dbReference type="PROSITE-ProRule" id="PRU00723"/>
    </source>
</evidence>
<keyword evidence="1" id="KW-0479">Metal-binding</keyword>
<sequence>QCQEAVDNFRKGAASRAETVQRISNLVSDAGQVLDKDAASRALESYIDMVLEISRSFGIQGHPPARVRERSPSRVRDRSQTDESSTDSPRKKPRANPNKYGWAAEAKAVKSSMRPEVQLTAELLREYRIDVAAAKANLLDSTIAPGMPESEWSNLLLGKPVDFDVLLTGRYSSKPDDKHVESVGDVELSYGSLDPIKKVSNFGQWIVAFEIFEAALVFAFPHRVKEVAAYRRHIYGQFETHDPIFAARVIEYDRAVRKSVSENRALLLSDIFEFSPLKDQYIGPTGANVVASSTAEASSSAGTGARSGGAGRGKSARKTEPCIRYNNGRCPNLASTCRFRHVCSACFAKGHVESDCPK</sequence>
<feature type="region of interest" description="Disordered" evidence="2">
    <location>
        <begin position="61"/>
        <end position="101"/>
    </location>
</feature>
<protein>
    <recommendedName>
        <fullName evidence="3">C3H1-type domain-containing protein</fullName>
    </recommendedName>
</protein>
<dbReference type="PROSITE" id="PS50103">
    <property type="entry name" value="ZF_C3H1"/>
    <property type="match status" value="1"/>
</dbReference>
<feature type="zinc finger region" description="C3H1-type" evidence="1">
    <location>
        <begin position="316"/>
        <end position="344"/>
    </location>
</feature>
<keyword evidence="5" id="KW-1185">Reference proteome</keyword>
<feature type="non-terminal residue" evidence="4">
    <location>
        <position position="358"/>
    </location>
</feature>
<dbReference type="STRING" id="139420.A0A371CSL0"/>
<dbReference type="AlphaFoldDB" id="A0A371CSL0"/>
<evidence type="ECO:0000256" key="2">
    <source>
        <dbReference type="SAM" id="MobiDB-lite"/>
    </source>
</evidence>
<dbReference type="EMBL" id="KZ857468">
    <property type="protein sequence ID" value="RDX43239.1"/>
    <property type="molecule type" value="Genomic_DNA"/>
</dbReference>
<evidence type="ECO:0000259" key="3">
    <source>
        <dbReference type="PROSITE" id="PS50103"/>
    </source>
</evidence>
<feature type="domain" description="C3H1-type" evidence="3">
    <location>
        <begin position="316"/>
        <end position="344"/>
    </location>
</feature>
<feature type="non-terminal residue" evidence="4">
    <location>
        <position position="1"/>
    </location>
</feature>
<dbReference type="GO" id="GO:0008270">
    <property type="term" value="F:zinc ion binding"/>
    <property type="evidence" value="ECO:0007669"/>
    <property type="project" value="UniProtKB-KW"/>
</dbReference>
<keyword evidence="1" id="KW-0862">Zinc</keyword>